<evidence type="ECO:0000313" key="3">
    <source>
        <dbReference type="Proteomes" id="UP000294850"/>
    </source>
</evidence>
<evidence type="ECO:0000313" key="2">
    <source>
        <dbReference type="EMBL" id="TDE17059.1"/>
    </source>
</evidence>
<protein>
    <submittedName>
        <fullName evidence="2">Glycosyltransferase</fullName>
    </submittedName>
</protein>
<feature type="domain" description="Glycosyltransferase 2-like" evidence="1">
    <location>
        <begin position="41"/>
        <end position="202"/>
    </location>
</feature>
<organism evidence="2 3">
    <name type="scientific">Dyadobacter psychrotolerans</name>
    <dbReference type="NCBI Taxonomy" id="2541721"/>
    <lineage>
        <taxon>Bacteria</taxon>
        <taxon>Pseudomonadati</taxon>
        <taxon>Bacteroidota</taxon>
        <taxon>Cytophagia</taxon>
        <taxon>Cytophagales</taxon>
        <taxon>Spirosomataceae</taxon>
        <taxon>Dyadobacter</taxon>
    </lineage>
</organism>
<accession>A0A4R5DRV4</accession>
<keyword evidence="3" id="KW-1185">Reference proteome</keyword>
<dbReference type="CDD" id="cd00761">
    <property type="entry name" value="Glyco_tranf_GTA_type"/>
    <property type="match status" value="1"/>
</dbReference>
<sequence length="233" mass="26900">MGLRHEHANTGCVKLKCTRSGTTIELSTAESNNDYSSGLTVILTVWKRNNLKEQLQALQNQTIRPNQIWVLQNEKYVNAEDIINKFPQVQYIKSSINLKYFGRFSLAQYVNTKHVWILDDDVVPGKKWIEMCLNMQSVNSCIISCAGRRIPNETYYLGDRKDIFKYYYGDVSPGLAYHFCENNTVVDFGCNGWFFEKKLIELFWSTPPLNLEMSEDMHLSAICKLKLASKQLC</sequence>
<dbReference type="Proteomes" id="UP000294850">
    <property type="component" value="Unassembled WGS sequence"/>
</dbReference>
<gene>
    <name evidence="2" type="ORF">E0F88_03910</name>
</gene>
<reference evidence="2 3" key="1">
    <citation type="submission" date="2019-03" db="EMBL/GenBank/DDBJ databases">
        <title>Dyadobacter AR-3-6 sp. nov., isolated from arctic soil.</title>
        <authorList>
            <person name="Chaudhary D.K."/>
        </authorList>
    </citation>
    <scope>NUCLEOTIDE SEQUENCE [LARGE SCALE GENOMIC DNA]</scope>
    <source>
        <strain evidence="2 3">AR-3-6</strain>
    </source>
</reference>
<dbReference type="EMBL" id="SMFL01000002">
    <property type="protein sequence ID" value="TDE17059.1"/>
    <property type="molecule type" value="Genomic_DNA"/>
</dbReference>
<dbReference type="GO" id="GO:0016740">
    <property type="term" value="F:transferase activity"/>
    <property type="evidence" value="ECO:0007669"/>
    <property type="project" value="UniProtKB-KW"/>
</dbReference>
<dbReference type="RefSeq" id="WP_131956823.1">
    <property type="nucleotide sequence ID" value="NZ_SMFL01000002.1"/>
</dbReference>
<dbReference type="InterPro" id="IPR001173">
    <property type="entry name" value="Glyco_trans_2-like"/>
</dbReference>
<proteinExistence type="predicted"/>
<name>A0A4R5DRV4_9BACT</name>
<comment type="caution">
    <text evidence="2">The sequence shown here is derived from an EMBL/GenBank/DDBJ whole genome shotgun (WGS) entry which is preliminary data.</text>
</comment>
<dbReference type="SUPFAM" id="SSF53448">
    <property type="entry name" value="Nucleotide-diphospho-sugar transferases"/>
    <property type="match status" value="1"/>
</dbReference>
<dbReference type="InterPro" id="IPR029044">
    <property type="entry name" value="Nucleotide-diphossugar_trans"/>
</dbReference>
<dbReference type="Gene3D" id="3.90.550.10">
    <property type="entry name" value="Spore Coat Polysaccharide Biosynthesis Protein SpsA, Chain A"/>
    <property type="match status" value="1"/>
</dbReference>
<keyword evidence="2" id="KW-0808">Transferase</keyword>
<dbReference type="OrthoDB" id="7665907at2"/>
<dbReference type="Pfam" id="PF00535">
    <property type="entry name" value="Glycos_transf_2"/>
    <property type="match status" value="1"/>
</dbReference>
<dbReference type="AlphaFoldDB" id="A0A4R5DRV4"/>
<evidence type="ECO:0000259" key="1">
    <source>
        <dbReference type="Pfam" id="PF00535"/>
    </source>
</evidence>